<sequence length="476" mass="46261">MAHSPRPSADTVPASPQALLGRRPGGVRVPLAAVLAGILIAVNLRPAVTSMAAAFPALGDAFGPSLAGGSPLLFALGSAPLVAFGLSALLGPWLARRWGLGRTLSLAMLVLAAALVLRVASPALMLPGTVLAGVMIMVGSVLVPQLVKEHGGATWFSGVTAMCIGGGAALGAGLLSPLASAVGLPGALASWAVPAAAAAVVVHLALRQGAPAERTRSGAAAPARGAGAGGAGAWARSASAGAGGAGGGPTEGGSLLRSRTALAIAGYFGVQAMLFFTVTSWLPTFLTDRGADAAAAAGLLAWFNLAGLPVGLAVPLLLARSRWRAAMGPALGAVLALTFLWLPAAPLSAMAWPVAALGIAQSGAFSYSLAMLVVRTADARTAGRLSALSQGAGYTLAAAGPFAAGALVQATGGWDAPFLVMAALAVALTVLGAAAARGPAVGVQPGGQPGTGGQPGVPTGTPPAVPAWTPDTGARQ</sequence>
<dbReference type="PANTHER" id="PTHR23523">
    <property type="match status" value="1"/>
</dbReference>
<feature type="transmembrane region" description="Helical" evidence="2">
    <location>
        <begin position="188"/>
        <end position="206"/>
    </location>
</feature>
<feature type="region of interest" description="Disordered" evidence="1">
    <location>
        <begin position="444"/>
        <end position="476"/>
    </location>
</feature>
<feature type="transmembrane region" description="Helical" evidence="2">
    <location>
        <begin position="103"/>
        <end position="120"/>
    </location>
</feature>
<dbReference type="InterPro" id="IPR036259">
    <property type="entry name" value="MFS_trans_sf"/>
</dbReference>
<dbReference type="InterPro" id="IPR011701">
    <property type="entry name" value="MFS"/>
</dbReference>
<dbReference type="PANTHER" id="PTHR23523:SF2">
    <property type="entry name" value="2-NITROIMIDAZOLE TRANSPORTER"/>
    <property type="match status" value="1"/>
</dbReference>
<feature type="transmembrane region" description="Helical" evidence="2">
    <location>
        <begin position="29"/>
        <end position="48"/>
    </location>
</feature>
<evidence type="ECO:0000313" key="3">
    <source>
        <dbReference type="EMBL" id="MEN2744510.1"/>
    </source>
</evidence>
<feature type="transmembrane region" description="Helical" evidence="2">
    <location>
        <begin position="350"/>
        <end position="370"/>
    </location>
</feature>
<feature type="transmembrane region" description="Helical" evidence="2">
    <location>
        <begin position="68"/>
        <end position="91"/>
    </location>
</feature>
<feature type="transmembrane region" description="Helical" evidence="2">
    <location>
        <begin position="391"/>
        <end position="410"/>
    </location>
</feature>
<proteinExistence type="predicted"/>
<feature type="transmembrane region" description="Helical" evidence="2">
    <location>
        <begin position="294"/>
        <end position="318"/>
    </location>
</feature>
<protein>
    <submittedName>
        <fullName evidence="3">MFS transporter</fullName>
    </submittedName>
</protein>
<keyword evidence="2" id="KW-1133">Transmembrane helix</keyword>
<dbReference type="SUPFAM" id="SSF103473">
    <property type="entry name" value="MFS general substrate transporter"/>
    <property type="match status" value="1"/>
</dbReference>
<gene>
    <name evidence="3" type="ORF">ABCQ75_08140</name>
</gene>
<dbReference type="Proteomes" id="UP001422074">
    <property type="component" value="Unassembled WGS sequence"/>
</dbReference>
<dbReference type="RefSeq" id="WP_345884577.1">
    <property type="nucleotide sequence ID" value="NZ_JBDFRB010000005.1"/>
</dbReference>
<evidence type="ECO:0000256" key="1">
    <source>
        <dbReference type="SAM" id="MobiDB-lite"/>
    </source>
</evidence>
<keyword evidence="4" id="KW-1185">Reference proteome</keyword>
<feature type="transmembrane region" description="Helical" evidence="2">
    <location>
        <begin position="155"/>
        <end position="176"/>
    </location>
</feature>
<keyword evidence="2" id="KW-0472">Membrane</keyword>
<evidence type="ECO:0000256" key="2">
    <source>
        <dbReference type="SAM" id="Phobius"/>
    </source>
</evidence>
<feature type="transmembrane region" description="Helical" evidence="2">
    <location>
        <begin position="261"/>
        <end position="282"/>
    </location>
</feature>
<accession>A0ABU9WZB0</accession>
<feature type="compositionally biased region" description="Gly residues" evidence="1">
    <location>
        <begin position="444"/>
        <end position="455"/>
    </location>
</feature>
<dbReference type="EMBL" id="JBDFRB010000005">
    <property type="protein sequence ID" value="MEN2744510.1"/>
    <property type="molecule type" value="Genomic_DNA"/>
</dbReference>
<keyword evidence="2" id="KW-0812">Transmembrane</keyword>
<comment type="caution">
    <text evidence="3">The sequence shown here is derived from an EMBL/GenBank/DDBJ whole genome shotgun (WGS) entry which is preliminary data.</text>
</comment>
<organism evidence="3 4">
    <name type="scientific">Sinomonas halotolerans</name>
    <dbReference type="NCBI Taxonomy" id="1644133"/>
    <lineage>
        <taxon>Bacteria</taxon>
        <taxon>Bacillati</taxon>
        <taxon>Actinomycetota</taxon>
        <taxon>Actinomycetes</taxon>
        <taxon>Micrococcales</taxon>
        <taxon>Micrococcaceae</taxon>
        <taxon>Sinomonas</taxon>
    </lineage>
</organism>
<name>A0ABU9WZB0_9MICC</name>
<dbReference type="Gene3D" id="1.20.1250.20">
    <property type="entry name" value="MFS general substrate transporter like domains"/>
    <property type="match status" value="1"/>
</dbReference>
<feature type="transmembrane region" description="Helical" evidence="2">
    <location>
        <begin position="416"/>
        <end position="436"/>
    </location>
</feature>
<feature type="transmembrane region" description="Helical" evidence="2">
    <location>
        <begin position="325"/>
        <end position="344"/>
    </location>
</feature>
<feature type="transmembrane region" description="Helical" evidence="2">
    <location>
        <begin position="126"/>
        <end position="143"/>
    </location>
</feature>
<dbReference type="InterPro" id="IPR052524">
    <property type="entry name" value="MFS_Cyanate_Porter"/>
</dbReference>
<dbReference type="PROSITE" id="PS00099">
    <property type="entry name" value="THIOLASE_3"/>
    <property type="match status" value="1"/>
</dbReference>
<dbReference type="InterPro" id="IPR020610">
    <property type="entry name" value="Thiolase_AS"/>
</dbReference>
<dbReference type="Pfam" id="PF07690">
    <property type="entry name" value="MFS_1"/>
    <property type="match status" value="1"/>
</dbReference>
<evidence type="ECO:0000313" key="4">
    <source>
        <dbReference type="Proteomes" id="UP001422074"/>
    </source>
</evidence>
<reference evidence="3 4" key="1">
    <citation type="submission" date="2024-05" db="EMBL/GenBank/DDBJ databases">
        <title>Sinomonas sp. nov., isolated from a waste landfill.</title>
        <authorList>
            <person name="Zhao Y."/>
        </authorList>
    </citation>
    <scope>NUCLEOTIDE SEQUENCE [LARGE SCALE GENOMIC DNA]</scope>
    <source>
        <strain evidence="3 4">CCTCC AB2014300</strain>
    </source>
</reference>